<name>A0A345UIK2_9BACT</name>
<evidence type="ECO:0000313" key="5">
    <source>
        <dbReference type="Proteomes" id="UP000254808"/>
    </source>
</evidence>
<dbReference type="GO" id="GO:0016780">
    <property type="term" value="F:phosphotransferase activity, for other substituted phosphate groups"/>
    <property type="evidence" value="ECO:0007669"/>
    <property type="project" value="TreeGrafter"/>
</dbReference>
<keyword evidence="4" id="KW-0808">Transferase</keyword>
<keyword evidence="2" id="KW-1133">Transmembrane helix</keyword>
<sequence length="258" mass="29377">MNRKFNLLIKRIFDIVVAGVLLIILSPLMLVIYLLLKKESSAPAVYISQRVGSNYHIFDLYKFRSMIPDADKQMDLLKDLNMYSSDKISQKMQKKASSQGSEGGESLKENQEKVILYQDDKVVDESDYLIEKATKEGAAFKKIGNDPRITKLGAFIRNTSIDELPQLWNVLKGDMSIVGNRPLPLYEAEKLTTDFASKRFLAPAGLTGLWQVTKRGKGDMTEEERIALDVKYAEEFSFWFDIKIMLMTIPALFQSENV</sequence>
<evidence type="ECO:0000256" key="2">
    <source>
        <dbReference type="SAM" id="Phobius"/>
    </source>
</evidence>
<keyword evidence="2" id="KW-0472">Membrane</keyword>
<protein>
    <submittedName>
        <fullName evidence="4">Sugar transferase involved in LPS biosynthesis (Colanic, teichoic acid)</fullName>
    </submittedName>
</protein>
<dbReference type="OrthoDB" id="9808602at2"/>
<dbReference type="RefSeq" id="WP_114983587.1">
    <property type="nucleotide sequence ID" value="NZ_CP027806.1"/>
</dbReference>
<dbReference type="PANTHER" id="PTHR30576">
    <property type="entry name" value="COLANIC BIOSYNTHESIS UDP-GLUCOSE LIPID CARRIER TRANSFERASE"/>
    <property type="match status" value="1"/>
</dbReference>
<dbReference type="Pfam" id="PF02397">
    <property type="entry name" value="Bac_transf"/>
    <property type="match status" value="1"/>
</dbReference>
<accession>A0A345UIK2</accession>
<dbReference type="EMBL" id="CP027806">
    <property type="protein sequence ID" value="AXJ00304.1"/>
    <property type="molecule type" value="Genomic_DNA"/>
</dbReference>
<dbReference type="InterPro" id="IPR003362">
    <property type="entry name" value="Bact_transf"/>
</dbReference>
<feature type="domain" description="Bacterial sugar transferase" evidence="3">
    <location>
        <begin position="10"/>
        <end position="253"/>
    </location>
</feature>
<comment type="similarity">
    <text evidence="1">Belongs to the bacterial sugar transferase family.</text>
</comment>
<evidence type="ECO:0000256" key="1">
    <source>
        <dbReference type="ARBA" id="ARBA00006464"/>
    </source>
</evidence>
<dbReference type="AlphaFoldDB" id="A0A345UIK2"/>
<dbReference type="KEGG" id="cprv:CYPRO_1034"/>
<feature type="transmembrane region" description="Helical" evidence="2">
    <location>
        <begin position="12"/>
        <end position="36"/>
    </location>
</feature>
<proteinExistence type="inferred from homology"/>
<keyword evidence="5" id="KW-1185">Reference proteome</keyword>
<evidence type="ECO:0000259" key="3">
    <source>
        <dbReference type="Pfam" id="PF02397"/>
    </source>
</evidence>
<gene>
    <name evidence="4" type="ORF">CYPRO_1034</name>
</gene>
<organism evidence="4 5">
    <name type="scientific">Cyclonatronum proteinivorum</name>
    <dbReference type="NCBI Taxonomy" id="1457365"/>
    <lineage>
        <taxon>Bacteria</taxon>
        <taxon>Pseudomonadati</taxon>
        <taxon>Balneolota</taxon>
        <taxon>Balneolia</taxon>
        <taxon>Balneolales</taxon>
        <taxon>Cyclonatronaceae</taxon>
        <taxon>Cyclonatronum</taxon>
    </lineage>
</organism>
<keyword evidence="2" id="KW-0812">Transmembrane</keyword>
<dbReference type="PANTHER" id="PTHR30576:SF0">
    <property type="entry name" value="UNDECAPRENYL-PHOSPHATE N-ACETYLGALACTOSAMINYL 1-PHOSPHATE TRANSFERASE-RELATED"/>
    <property type="match status" value="1"/>
</dbReference>
<dbReference type="Proteomes" id="UP000254808">
    <property type="component" value="Chromosome"/>
</dbReference>
<evidence type="ECO:0000313" key="4">
    <source>
        <dbReference type="EMBL" id="AXJ00304.1"/>
    </source>
</evidence>
<reference evidence="4 5" key="1">
    <citation type="submission" date="2018-03" db="EMBL/GenBank/DDBJ databases">
        <title>Phenotypic and genomic properties of Cyclonatronum proteinivorum gen. nov., sp. nov., a haloalkaliphilic bacteroidete from soda lakes possessing Na+-translocating rhodopsin.</title>
        <authorList>
            <person name="Toshchakov S.V."/>
            <person name="Korzhenkov A."/>
            <person name="Samarov N.I."/>
            <person name="Kublanov I.V."/>
            <person name="Muntyan M.S."/>
            <person name="Sorokin D.Y."/>
        </authorList>
    </citation>
    <scope>NUCLEOTIDE SEQUENCE [LARGE SCALE GENOMIC DNA]</scope>
    <source>
        <strain evidence="4 5">Omega</strain>
    </source>
</reference>